<protein>
    <submittedName>
        <fullName evidence="2">Sugar ABC transporter substrate-binding protein</fullName>
    </submittedName>
</protein>
<dbReference type="InterPro" id="IPR006059">
    <property type="entry name" value="SBP"/>
</dbReference>
<dbReference type="Gene3D" id="3.40.190.10">
    <property type="entry name" value="Periplasmic binding protein-like II"/>
    <property type="match status" value="3"/>
</dbReference>
<accession>A0ABP6SYY7</accession>
<organism evidence="2 3">
    <name type="scientific">Cryptosporangium minutisporangium</name>
    <dbReference type="NCBI Taxonomy" id="113569"/>
    <lineage>
        <taxon>Bacteria</taxon>
        <taxon>Bacillati</taxon>
        <taxon>Actinomycetota</taxon>
        <taxon>Actinomycetes</taxon>
        <taxon>Cryptosporangiales</taxon>
        <taxon>Cryptosporangiaceae</taxon>
        <taxon>Cryptosporangium</taxon>
    </lineage>
</organism>
<dbReference type="PANTHER" id="PTHR43649">
    <property type="entry name" value="ARABINOSE-BINDING PROTEIN-RELATED"/>
    <property type="match status" value="1"/>
</dbReference>
<gene>
    <name evidence="2" type="ORF">GCM10020369_37360</name>
</gene>
<sequence length="457" mass="49335">MPTSAPHFTRRRLLKLTAVTAAAATLAACSGSASNPASGPTEAVSQDDIDKAMMTPTTLTFWTWVPNIDQEVALFQKKYPAIKVDVVNAGQGLDAYTKLRTALKAGTGAPDVAQIEYQYVPTFSITKSLVDLRPYGAAANRSKFVDWTWQQVTGPNGEVFAYPQDTGPMGMLYRADLFEKYGIEVPRTWDEFAAAARKLHAADPKVYLTNLAANETAGWHGLMWQAGSEAYSVKGTEVGLAVNDAASKKVASYWGGLVREGVVSTDPDFTDNWFQGFNSGKYATWLTAAWGPVFLSGSAKSTTGKWRAAPLPQWDTAEPVSGNWGGSTTAVITGSKNPIVAAKFAEFLNTDLNATKMFSEVQNFFPASTTLLADPSFAGRKSEFFGGQQVNKLFAQISATVDVGWQWPPFLDQSVKDWTETAGKSLADKSDVAAATDEWQARLKAYAKDQGFTVSAG</sequence>
<dbReference type="PANTHER" id="PTHR43649:SF14">
    <property type="entry name" value="BLR3389 PROTEIN"/>
    <property type="match status" value="1"/>
</dbReference>
<dbReference type="Proteomes" id="UP001501676">
    <property type="component" value="Unassembled WGS sequence"/>
</dbReference>
<keyword evidence="3" id="KW-1185">Reference proteome</keyword>
<evidence type="ECO:0000256" key="1">
    <source>
        <dbReference type="SAM" id="SignalP"/>
    </source>
</evidence>
<feature type="chain" id="PRO_5046688648" evidence="1">
    <location>
        <begin position="34"/>
        <end position="457"/>
    </location>
</feature>
<dbReference type="InterPro" id="IPR050490">
    <property type="entry name" value="Bact_solute-bd_prot1"/>
</dbReference>
<keyword evidence="1" id="KW-0732">Signal</keyword>
<reference evidence="3" key="1">
    <citation type="journal article" date="2019" name="Int. J. Syst. Evol. Microbiol.">
        <title>The Global Catalogue of Microorganisms (GCM) 10K type strain sequencing project: providing services to taxonomists for standard genome sequencing and annotation.</title>
        <authorList>
            <consortium name="The Broad Institute Genomics Platform"/>
            <consortium name="The Broad Institute Genome Sequencing Center for Infectious Disease"/>
            <person name="Wu L."/>
            <person name="Ma J."/>
        </authorList>
    </citation>
    <scope>NUCLEOTIDE SEQUENCE [LARGE SCALE GENOMIC DNA]</scope>
    <source>
        <strain evidence="3">JCM 9458</strain>
    </source>
</reference>
<comment type="caution">
    <text evidence="2">The sequence shown here is derived from an EMBL/GenBank/DDBJ whole genome shotgun (WGS) entry which is preliminary data.</text>
</comment>
<dbReference type="SUPFAM" id="SSF53850">
    <property type="entry name" value="Periplasmic binding protein-like II"/>
    <property type="match status" value="1"/>
</dbReference>
<feature type="signal peptide" evidence="1">
    <location>
        <begin position="1"/>
        <end position="33"/>
    </location>
</feature>
<name>A0ABP6SYY7_9ACTN</name>
<dbReference type="InterPro" id="IPR006311">
    <property type="entry name" value="TAT_signal"/>
</dbReference>
<dbReference type="RefSeq" id="WP_376980217.1">
    <property type="nucleotide sequence ID" value="NZ_BAAAYN010000023.1"/>
</dbReference>
<dbReference type="PROSITE" id="PS51318">
    <property type="entry name" value="TAT"/>
    <property type="match status" value="1"/>
</dbReference>
<evidence type="ECO:0000313" key="2">
    <source>
        <dbReference type="EMBL" id="GAA3388984.1"/>
    </source>
</evidence>
<proteinExistence type="predicted"/>
<evidence type="ECO:0000313" key="3">
    <source>
        <dbReference type="Proteomes" id="UP001501676"/>
    </source>
</evidence>
<dbReference type="EMBL" id="BAAAYN010000023">
    <property type="protein sequence ID" value="GAA3388984.1"/>
    <property type="molecule type" value="Genomic_DNA"/>
</dbReference>
<dbReference type="Pfam" id="PF01547">
    <property type="entry name" value="SBP_bac_1"/>
    <property type="match status" value="1"/>
</dbReference>